<dbReference type="AlphaFoldDB" id="A0A370AYH5"/>
<keyword evidence="5" id="KW-0449">Lipoprotein</keyword>
<gene>
    <name evidence="6" type="ORF">DVH02_29595</name>
</gene>
<dbReference type="InterPro" id="IPR050490">
    <property type="entry name" value="Bact_solute-bd_prot1"/>
</dbReference>
<dbReference type="EMBL" id="QQNA01000293">
    <property type="protein sequence ID" value="RDG34630.1"/>
    <property type="molecule type" value="Genomic_DNA"/>
</dbReference>
<accession>A0A370AYH5</accession>
<protein>
    <submittedName>
        <fullName evidence="6">Extracellular solute-binding protein</fullName>
    </submittedName>
</protein>
<evidence type="ECO:0000256" key="5">
    <source>
        <dbReference type="ARBA" id="ARBA00023288"/>
    </source>
</evidence>
<reference evidence="6 7" key="1">
    <citation type="submission" date="2018-07" db="EMBL/GenBank/DDBJ databases">
        <title>Streptomyces species from bats.</title>
        <authorList>
            <person name="Dunlap C."/>
        </authorList>
    </citation>
    <scope>NUCLEOTIDE SEQUENCE [LARGE SCALE GENOMIC DNA]</scope>
    <source>
        <strain evidence="6 7">AC230</strain>
    </source>
</reference>
<keyword evidence="3" id="KW-0472">Membrane</keyword>
<sequence>MPEPPRSSVMRTHFRVTAATAVVLSVVLTGCGGGDGGDTAAKGPVTVTYWTWDEPKTVQPVADKFNATHDTIRVKVVKQADNPGTAANLRNVVASGKGVPCLVKNFGQVPGLVGEGLLSDVGDEVEPYVRKGVFNEASLLGAQAGGRYYSVPIGYQPSFMVINRKIYDQYGIAVPRTWDDLIEAGKKLKKHGIHVMNLAGEDPSTLENLVQQAGGSWFATEGDTWKVDFLSPESLKAADVVQRLVDNGLVANQTYMDRPALINYFDSGKMVSLPTQVWQLGNYELNYKKSLGDWEPIDLPQFKDAPSFTAPAHGTGLLVPKGCAHPKEAVEAAVWMNTTKEGIDASYQKDIKQYNWPGAIPDPSPWVDSAVPDKLFGDRKGEARKVILKAVEGAKDTWVVGPNYTGVFAELQDQWAKVVTRKMTMRQALAHMQKFTVDDLKSKNINVEG</sequence>
<keyword evidence="7" id="KW-1185">Reference proteome</keyword>
<evidence type="ECO:0000256" key="4">
    <source>
        <dbReference type="ARBA" id="ARBA00023139"/>
    </source>
</evidence>
<proteinExistence type="predicted"/>
<keyword evidence="4" id="KW-0564">Palmitate</keyword>
<dbReference type="PANTHER" id="PTHR43649:SF33">
    <property type="entry name" value="POLYGALACTURONAN_RHAMNOGALACTURONAN-BINDING PROTEIN YTCQ"/>
    <property type="match status" value="1"/>
</dbReference>
<name>A0A370AYH5_9ACTN</name>
<evidence type="ECO:0000313" key="7">
    <source>
        <dbReference type="Proteomes" id="UP000253741"/>
    </source>
</evidence>
<evidence type="ECO:0000313" key="6">
    <source>
        <dbReference type="EMBL" id="RDG34630.1"/>
    </source>
</evidence>
<keyword evidence="2" id="KW-0732">Signal</keyword>
<dbReference type="PANTHER" id="PTHR43649">
    <property type="entry name" value="ARABINOSE-BINDING PROTEIN-RELATED"/>
    <property type="match status" value="1"/>
</dbReference>
<dbReference type="PROSITE" id="PS51257">
    <property type="entry name" value="PROKAR_LIPOPROTEIN"/>
    <property type="match status" value="1"/>
</dbReference>
<keyword evidence="1" id="KW-1003">Cell membrane</keyword>
<evidence type="ECO:0000256" key="2">
    <source>
        <dbReference type="ARBA" id="ARBA00022729"/>
    </source>
</evidence>
<dbReference type="Pfam" id="PF01547">
    <property type="entry name" value="SBP_bac_1"/>
    <property type="match status" value="1"/>
</dbReference>
<dbReference type="InterPro" id="IPR006059">
    <property type="entry name" value="SBP"/>
</dbReference>
<evidence type="ECO:0000256" key="1">
    <source>
        <dbReference type="ARBA" id="ARBA00022475"/>
    </source>
</evidence>
<comment type="caution">
    <text evidence="6">The sequence shown here is derived from an EMBL/GenBank/DDBJ whole genome shotgun (WGS) entry which is preliminary data.</text>
</comment>
<dbReference type="SUPFAM" id="SSF53850">
    <property type="entry name" value="Periplasmic binding protein-like II"/>
    <property type="match status" value="1"/>
</dbReference>
<dbReference type="Gene3D" id="3.40.190.10">
    <property type="entry name" value="Periplasmic binding protein-like II"/>
    <property type="match status" value="1"/>
</dbReference>
<dbReference type="Proteomes" id="UP000253741">
    <property type="component" value="Unassembled WGS sequence"/>
</dbReference>
<organism evidence="6 7">
    <name type="scientific">Streptomyces corynorhini</name>
    <dbReference type="NCBI Taxonomy" id="2282652"/>
    <lineage>
        <taxon>Bacteria</taxon>
        <taxon>Bacillati</taxon>
        <taxon>Actinomycetota</taxon>
        <taxon>Actinomycetes</taxon>
        <taxon>Kitasatosporales</taxon>
        <taxon>Streptomycetaceae</taxon>
        <taxon>Streptomyces</taxon>
    </lineage>
</organism>
<evidence type="ECO:0000256" key="3">
    <source>
        <dbReference type="ARBA" id="ARBA00023136"/>
    </source>
</evidence>